<evidence type="ECO:0000313" key="1">
    <source>
        <dbReference type="EMBL" id="SDP48551.1"/>
    </source>
</evidence>
<dbReference type="Proteomes" id="UP000199317">
    <property type="component" value="Unassembled WGS sequence"/>
</dbReference>
<dbReference type="Pfam" id="PF15566">
    <property type="entry name" value="Imm32"/>
    <property type="match status" value="1"/>
</dbReference>
<dbReference type="InterPro" id="IPR029083">
    <property type="entry name" value="Imm32"/>
</dbReference>
<dbReference type="AlphaFoldDB" id="A0A1H0T410"/>
<gene>
    <name evidence="1" type="ORF">SAMN04489708_1142</name>
</gene>
<dbReference type="EMBL" id="FNJL01000014">
    <property type="protein sequence ID" value="SDP48551.1"/>
    <property type="molecule type" value="Genomic_DNA"/>
</dbReference>
<evidence type="ECO:0000313" key="2">
    <source>
        <dbReference type="Proteomes" id="UP000199317"/>
    </source>
</evidence>
<dbReference type="RefSeq" id="WP_152034229.1">
    <property type="nucleotide sequence ID" value="NZ_CP028290.1"/>
</dbReference>
<keyword evidence="2" id="KW-1185">Reference proteome</keyword>
<protein>
    <submittedName>
        <fullName evidence="1">Uncharacterized protein</fullName>
    </submittedName>
</protein>
<sequence>MKINKFQLYATSKDDAISFKTHEIAISADPDTLRKIGLFFINSAHEMDFNETDHIHLQDRFTEFSHKKHCEIVLINRKKNKTAMISEMPSK</sequence>
<reference evidence="2" key="1">
    <citation type="submission" date="2016-10" db="EMBL/GenBank/DDBJ databases">
        <authorList>
            <person name="Varghese N."/>
            <person name="Submissions S."/>
        </authorList>
    </citation>
    <scope>NUCLEOTIDE SEQUENCE [LARGE SCALE GENOMIC DNA]</scope>
    <source>
        <strain evidence="2">DSM 17101</strain>
    </source>
</reference>
<organism evidence="1 2">
    <name type="scientific">Paracidovorax cattleyae</name>
    <dbReference type="NCBI Taxonomy" id="80868"/>
    <lineage>
        <taxon>Bacteria</taxon>
        <taxon>Pseudomonadati</taxon>
        <taxon>Pseudomonadota</taxon>
        <taxon>Betaproteobacteria</taxon>
        <taxon>Burkholderiales</taxon>
        <taxon>Comamonadaceae</taxon>
        <taxon>Paracidovorax</taxon>
    </lineage>
</organism>
<accession>A0A1H0T410</accession>
<proteinExistence type="predicted"/>
<name>A0A1H0T410_9BURK</name>